<dbReference type="Pfam" id="PF08241">
    <property type="entry name" value="Methyltransf_11"/>
    <property type="match status" value="1"/>
</dbReference>
<feature type="non-terminal residue" evidence="2">
    <location>
        <position position="1"/>
    </location>
</feature>
<dbReference type="GO" id="GO:0008757">
    <property type="term" value="F:S-adenosylmethionine-dependent methyltransferase activity"/>
    <property type="evidence" value="ECO:0007669"/>
    <property type="project" value="InterPro"/>
</dbReference>
<dbReference type="SUPFAM" id="SSF53335">
    <property type="entry name" value="S-adenosyl-L-methionine-dependent methyltransferases"/>
    <property type="match status" value="1"/>
</dbReference>
<organism evidence="2">
    <name type="scientific">mine drainage metagenome</name>
    <dbReference type="NCBI Taxonomy" id="410659"/>
    <lineage>
        <taxon>unclassified sequences</taxon>
        <taxon>metagenomes</taxon>
        <taxon>ecological metagenomes</taxon>
    </lineage>
</organism>
<name>T1BIR5_9ZZZZ</name>
<proteinExistence type="predicted"/>
<protein>
    <submittedName>
        <fullName evidence="2">Cyclopropane-fatty-acyl-phospholipid</fullName>
    </submittedName>
</protein>
<comment type="caution">
    <text evidence="2">The sequence shown here is derived from an EMBL/GenBank/DDBJ whole genome shotgun (WGS) entry which is preliminary data.</text>
</comment>
<dbReference type="InterPro" id="IPR013216">
    <property type="entry name" value="Methyltransf_11"/>
</dbReference>
<dbReference type="Gene3D" id="3.40.50.150">
    <property type="entry name" value="Vaccinia Virus protein VP39"/>
    <property type="match status" value="1"/>
</dbReference>
<dbReference type="InterPro" id="IPR029063">
    <property type="entry name" value="SAM-dependent_MTases_sf"/>
</dbReference>
<dbReference type="EMBL" id="AUZX01003816">
    <property type="protein sequence ID" value="EQD72861.1"/>
    <property type="molecule type" value="Genomic_DNA"/>
</dbReference>
<gene>
    <name evidence="2" type="ORF">B1A_05238</name>
</gene>
<evidence type="ECO:0000259" key="1">
    <source>
        <dbReference type="Pfam" id="PF08241"/>
    </source>
</evidence>
<reference evidence="2" key="2">
    <citation type="journal article" date="2014" name="ISME J.">
        <title>Microbial stratification in low pH oxic and suboxic macroscopic growths along an acid mine drainage.</title>
        <authorList>
            <person name="Mendez-Garcia C."/>
            <person name="Mesa V."/>
            <person name="Sprenger R.R."/>
            <person name="Richter M."/>
            <person name="Diez M.S."/>
            <person name="Solano J."/>
            <person name="Bargiela R."/>
            <person name="Golyshina O.V."/>
            <person name="Manteca A."/>
            <person name="Ramos J.L."/>
            <person name="Gallego J.R."/>
            <person name="Llorente I."/>
            <person name="Martins Dos Santos V.A."/>
            <person name="Jensen O.N."/>
            <person name="Pelaez A.I."/>
            <person name="Sanchez J."/>
            <person name="Ferrer M."/>
        </authorList>
    </citation>
    <scope>NUCLEOTIDE SEQUENCE</scope>
</reference>
<evidence type="ECO:0000313" key="2">
    <source>
        <dbReference type="EMBL" id="EQD72861.1"/>
    </source>
</evidence>
<sequence length="195" mass="21433">NEGLVRCAKEQGYSAVNCEDVSGFDDDTFELVVAFDVIEHIREGELYGFLLEIKRILRDGGHFIARFPNGDSPFGLPYQNGDVTHVTAIGSGKVAFFAAKSNMEMVFLGGEAQPIGGTCLVHFVHRLIAVPTKRIINCFVKNIFFPRSNIEFCAANLTLIYKARKNNDGSPACRSGPIAAAASYERRRYGAQPHS</sequence>
<accession>T1BIR5</accession>
<dbReference type="AlphaFoldDB" id="T1BIR5"/>
<feature type="domain" description="Methyltransferase type 11" evidence="1">
    <location>
        <begin position="13"/>
        <end position="64"/>
    </location>
</feature>
<reference evidence="2" key="1">
    <citation type="submission" date="2013-08" db="EMBL/GenBank/DDBJ databases">
        <authorList>
            <person name="Mendez C."/>
            <person name="Richter M."/>
            <person name="Ferrer M."/>
            <person name="Sanchez J."/>
        </authorList>
    </citation>
    <scope>NUCLEOTIDE SEQUENCE</scope>
</reference>